<reference evidence="3 4" key="2">
    <citation type="journal article" date="2009" name="Proc. Natl. Acad. Sci. U.S.A.">
        <title>On the chimeric nature, thermophilic origin, and phylogenetic placement of the Thermotogales.</title>
        <authorList>
            <person name="Zhaxybayeva O."/>
            <person name="Swithers K.S."/>
            <person name="Lapierre P."/>
            <person name="Fournier G.P."/>
            <person name="Bickhart D.M."/>
            <person name="DeBoy R.T."/>
            <person name="Nelson K.E."/>
            <person name="Nesbo C.L."/>
            <person name="Doolittle W.F."/>
            <person name="Gogarten J.P."/>
            <person name="Noll K.M."/>
        </authorList>
    </citation>
    <scope>NUCLEOTIDE SEQUENCE [LARGE SCALE GENOMIC DNA]</scope>
    <source>
        <strain evidence="4">ATCC BAA-301 / DSM 14385 / NBRC 107922 / TMO</strain>
    </source>
</reference>
<dbReference type="AlphaFoldDB" id="A8F6A8"/>
<organism evidence="3 4">
    <name type="scientific">Pseudothermotoga lettingae (strain ATCC BAA-301 / DSM 14385 / NBRC 107922 / TMO)</name>
    <name type="common">Thermotoga lettingae</name>
    <dbReference type="NCBI Taxonomy" id="416591"/>
    <lineage>
        <taxon>Bacteria</taxon>
        <taxon>Thermotogati</taxon>
        <taxon>Thermotogota</taxon>
        <taxon>Thermotogae</taxon>
        <taxon>Thermotogales</taxon>
        <taxon>Thermotogaceae</taxon>
        <taxon>Pseudothermotoga</taxon>
    </lineage>
</organism>
<dbReference type="InterPro" id="IPR006059">
    <property type="entry name" value="SBP"/>
</dbReference>
<reference evidence="3 4" key="1">
    <citation type="submission" date="2007-08" db="EMBL/GenBank/DDBJ databases">
        <title>Complete sequence of Thermotoga lettingae TMO.</title>
        <authorList>
            <consortium name="US DOE Joint Genome Institute"/>
            <person name="Copeland A."/>
            <person name="Lucas S."/>
            <person name="Lapidus A."/>
            <person name="Barry K."/>
            <person name="Glavina del Rio T."/>
            <person name="Dalin E."/>
            <person name="Tice H."/>
            <person name="Pitluck S."/>
            <person name="Foster B."/>
            <person name="Bruce D."/>
            <person name="Schmutz J."/>
            <person name="Larimer F."/>
            <person name="Land M."/>
            <person name="Hauser L."/>
            <person name="Kyrpides N."/>
            <person name="Mikhailova N."/>
            <person name="Nelson K."/>
            <person name="Gogarten J.P."/>
            <person name="Noll K."/>
            <person name="Richardson P."/>
        </authorList>
    </citation>
    <scope>NUCLEOTIDE SEQUENCE [LARGE SCALE GENOMIC DNA]</scope>
    <source>
        <strain evidence="4">ATCC BAA-301 / DSM 14385 / NBRC 107922 / TMO</strain>
    </source>
</reference>
<dbReference type="eggNOG" id="COG1653">
    <property type="taxonomic scope" value="Bacteria"/>
</dbReference>
<dbReference type="SUPFAM" id="SSF53850">
    <property type="entry name" value="Periplasmic binding protein-like II"/>
    <property type="match status" value="1"/>
</dbReference>
<comment type="similarity">
    <text evidence="1">Belongs to the bacterial solute-binding protein 1 family.</text>
</comment>
<dbReference type="InterPro" id="IPR050490">
    <property type="entry name" value="Bact_solute-bd_prot1"/>
</dbReference>
<keyword evidence="2" id="KW-0813">Transport</keyword>
<dbReference type="KEGG" id="tle:Tlet_1127"/>
<evidence type="ECO:0000256" key="2">
    <source>
        <dbReference type="ARBA" id="ARBA00022448"/>
    </source>
</evidence>
<dbReference type="PANTHER" id="PTHR43649">
    <property type="entry name" value="ARABINOSE-BINDING PROTEIN-RELATED"/>
    <property type="match status" value="1"/>
</dbReference>
<name>A8F6A8_PSELT</name>
<accession>A8F6A8</accession>
<keyword evidence="4" id="KW-1185">Reference proteome</keyword>
<dbReference type="HOGENOM" id="CLU_031285_12_4_0"/>
<gene>
    <name evidence="3" type="ordered locus">Tlet_1127</name>
</gene>
<proteinExistence type="inferred from homology"/>
<evidence type="ECO:0000313" key="4">
    <source>
        <dbReference type="Proteomes" id="UP000002016"/>
    </source>
</evidence>
<dbReference type="RefSeq" id="WP_012003173.1">
    <property type="nucleotide sequence ID" value="NC_009828.1"/>
</dbReference>
<dbReference type="Gene3D" id="3.40.190.10">
    <property type="entry name" value="Periplasmic binding protein-like II"/>
    <property type="match status" value="2"/>
</dbReference>
<dbReference type="EMBL" id="CP000812">
    <property type="protein sequence ID" value="ABV33692.1"/>
    <property type="molecule type" value="Genomic_DNA"/>
</dbReference>
<evidence type="ECO:0000313" key="3">
    <source>
        <dbReference type="EMBL" id="ABV33692.1"/>
    </source>
</evidence>
<protein>
    <submittedName>
        <fullName evidence="3">Extracellular solute-binding protein family 1</fullName>
    </submittedName>
</protein>
<evidence type="ECO:0000256" key="1">
    <source>
        <dbReference type="ARBA" id="ARBA00008520"/>
    </source>
</evidence>
<dbReference type="PANTHER" id="PTHR43649:SF29">
    <property type="entry name" value="OSMOPROTECTIVE COMPOUNDS-BINDING PROTEIN GGTB"/>
    <property type="match status" value="1"/>
</dbReference>
<dbReference type="Proteomes" id="UP000002016">
    <property type="component" value="Chromosome"/>
</dbReference>
<dbReference type="Pfam" id="PF01547">
    <property type="entry name" value="SBP_bac_1"/>
    <property type="match status" value="1"/>
</dbReference>
<dbReference type="OrthoDB" id="41208at2"/>
<dbReference type="STRING" id="416591.Tlet_1127"/>
<sequence length="409" mass="47414" precursor="true">MRKTFIFLLLTLLALFIFAKEKIVINSYMSDPAPRKAFAELVKIFQEKYPEYEVTVNTFAHEDFKTLLRTWLAAPKGTADVVTWFAGERMRYFAEMKLITPVEEVFKESSWENYFPASFKSTCSYNDRIYFIPQSWYWWGVYYRKSVFEKYGIKEPKTWDEFLKVCETLKANGISPIAIGSKFPWTAAGWFDILNLRINGLDYHIDLTAGKIPYNDSKLLKVFEYWKQLVDNGYLLPNHTSYEWQEGATFLFRGQAGMYYMGQFIKDVAPEEVKNDLDFFRFPIIDPSVPLYEETPIDGFMIPANAPNRKGAIEFLKFIASKEAQEKFARDLGRLAANIEVAPPDEHAKKGLDMILASAGVSQFYDRDTNPEMAEIGMNALIEFLQNPGKINSILDNLEMERKRIYGIK</sequence>